<dbReference type="Gene3D" id="3.40.50.720">
    <property type="entry name" value="NAD(P)-binding Rossmann-like Domain"/>
    <property type="match status" value="1"/>
</dbReference>
<dbReference type="PANTHER" id="PTHR11645">
    <property type="entry name" value="PYRROLINE-5-CARBOXYLATE REDUCTASE"/>
    <property type="match status" value="1"/>
</dbReference>
<evidence type="ECO:0000256" key="3">
    <source>
        <dbReference type="ARBA" id="ARBA00022857"/>
    </source>
</evidence>
<dbReference type="InterPro" id="IPR028939">
    <property type="entry name" value="P5C_Rdtase_cat_N"/>
</dbReference>
<evidence type="ECO:0000256" key="4">
    <source>
        <dbReference type="ARBA" id="ARBA00023002"/>
    </source>
</evidence>
<comment type="pathway">
    <text evidence="5 7">Amino-acid biosynthesis; L-proline biosynthesis; L-proline from L-glutamate 5-semialdehyde: step 1/1.</text>
</comment>
<feature type="domain" description="Pyrroline-5-carboxylate reductase catalytic N-terminal" evidence="8">
    <location>
        <begin position="5"/>
        <end position="101"/>
    </location>
</feature>
<dbReference type="HAMAP" id="MF_01925">
    <property type="entry name" value="P5C_reductase"/>
    <property type="match status" value="1"/>
</dbReference>
<dbReference type="InterPro" id="IPR036291">
    <property type="entry name" value="NAD(P)-bd_dom_sf"/>
</dbReference>
<dbReference type="Pfam" id="PF14748">
    <property type="entry name" value="P5CR_dimer"/>
    <property type="match status" value="1"/>
</dbReference>
<dbReference type="InterPro" id="IPR008927">
    <property type="entry name" value="6-PGluconate_DH-like_C_sf"/>
</dbReference>
<reference evidence="10 11" key="1">
    <citation type="submission" date="2024-03" db="EMBL/GenBank/DDBJ databases">
        <title>The Genome Sequence of Enterococcus sp. DIV2402.</title>
        <authorList>
            <consortium name="The Broad Institute Genomics Platform"/>
            <consortium name="The Broad Institute Microbial Omics Core"/>
            <consortium name="The Broad Institute Genomic Center for Infectious Diseases"/>
            <person name="Earl A."/>
            <person name="Manson A."/>
            <person name="Gilmore M."/>
            <person name="Schwartman J."/>
            <person name="Shea T."/>
            <person name="Abouelleil A."/>
            <person name="Cao P."/>
            <person name="Chapman S."/>
            <person name="Cusick C."/>
            <person name="Young S."/>
            <person name="Neafsey D."/>
            <person name="Nusbaum C."/>
            <person name="Birren B."/>
        </authorList>
    </citation>
    <scope>NUCLEOTIDE SEQUENCE [LARGE SCALE GENOMIC DNA]</scope>
    <source>
        <strain evidence="10 11">DIV2402</strain>
    </source>
</reference>
<comment type="function">
    <text evidence="5">Catalyzes the reduction of 1-pyrroline-5-carboxylate (PCA) to L-proline.</text>
</comment>
<evidence type="ECO:0000259" key="8">
    <source>
        <dbReference type="Pfam" id="PF03807"/>
    </source>
</evidence>
<accession>A0ABZ2SJG2</accession>
<comment type="subcellular location">
    <subcellularLocation>
        <location evidence="5">Cytoplasm</location>
    </subcellularLocation>
</comment>
<dbReference type="Proteomes" id="UP000664701">
    <property type="component" value="Chromosome"/>
</dbReference>
<proteinExistence type="inferred from homology"/>
<dbReference type="SUPFAM" id="SSF51735">
    <property type="entry name" value="NAD(P)-binding Rossmann-fold domains"/>
    <property type="match status" value="1"/>
</dbReference>
<evidence type="ECO:0000313" key="11">
    <source>
        <dbReference type="Proteomes" id="UP000664701"/>
    </source>
</evidence>
<dbReference type="PROSITE" id="PS00521">
    <property type="entry name" value="P5CR"/>
    <property type="match status" value="1"/>
</dbReference>
<dbReference type="EMBL" id="CP147251">
    <property type="protein sequence ID" value="WYJ75990.1"/>
    <property type="molecule type" value="Genomic_DNA"/>
</dbReference>
<evidence type="ECO:0000259" key="9">
    <source>
        <dbReference type="Pfam" id="PF14748"/>
    </source>
</evidence>
<keyword evidence="2 5" id="KW-0641">Proline biosynthesis</keyword>
<evidence type="ECO:0000256" key="1">
    <source>
        <dbReference type="ARBA" id="ARBA00005525"/>
    </source>
</evidence>
<keyword evidence="5" id="KW-0963">Cytoplasm</keyword>
<comment type="catalytic activity">
    <reaction evidence="5 7">
        <text>L-proline + NADP(+) = (S)-1-pyrroline-5-carboxylate + NADPH + 2 H(+)</text>
        <dbReference type="Rhea" id="RHEA:14109"/>
        <dbReference type="ChEBI" id="CHEBI:15378"/>
        <dbReference type="ChEBI" id="CHEBI:17388"/>
        <dbReference type="ChEBI" id="CHEBI:57783"/>
        <dbReference type="ChEBI" id="CHEBI:58349"/>
        <dbReference type="ChEBI" id="CHEBI:60039"/>
        <dbReference type="EC" id="1.5.1.2"/>
    </reaction>
</comment>
<feature type="domain" description="Pyrroline-5-carboxylate reductase dimerisation" evidence="9">
    <location>
        <begin position="166"/>
        <end position="267"/>
    </location>
</feature>
<comment type="similarity">
    <text evidence="1 5 7">Belongs to the pyrroline-5-carboxylate reductase family.</text>
</comment>
<dbReference type="InterPro" id="IPR029036">
    <property type="entry name" value="P5CR_dimer"/>
</dbReference>
<dbReference type="SUPFAM" id="SSF48179">
    <property type="entry name" value="6-phosphogluconate dehydrogenase C-terminal domain-like"/>
    <property type="match status" value="1"/>
</dbReference>
<dbReference type="InterPro" id="IPR053790">
    <property type="entry name" value="P5CR-like_CS"/>
</dbReference>
<protein>
    <recommendedName>
        <fullName evidence="5 6">Pyrroline-5-carboxylate reductase</fullName>
        <shortName evidence="5">P5C reductase</shortName>
        <shortName evidence="5">P5CR</shortName>
        <ecNumber evidence="5 6">1.5.1.2</ecNumber>
    </recommendedName>
    <alternativeName>
        <fullName evidence="5">PCA reductase</fullName>
    </alternativeName>
</protein>
<gene>
    <name evidence="5" type="primary">proC</name>
    <name evidence="10" type="ORF">DOK78_000607</name>
</gene>
<keyword evidence="3 5" id="KW-0521">NADP</keyword>
<comment type="catalytic activity">
    <reaction evidence="5">
        <text>L-proline + NAD(+) = (S)-1-pyrroline-5-carboxylate + NADH + 2 H(+)</text>
        <dbReference type="Rhea" id="RHEA:14105"/>
        <dbReference type="ChEBI" id="CHEBI:15378"/>
        <dbReference type="ChEBI" id="CHEBI:17388"/>
        <dbReference type="ChEBI" id="CHEBI:57540"/>
        <dbReference type="ChEBI" id="CHEBI:57945"/>
        <dbReference type="ChEBI" id="CHEBI:60039"/>
        <dbReference type="EC" id="1.5.1.2"/>
    </reaction>
</comment>
<dbReference type="PIRSF" id="PIRSF000193">
    <property type="entry name" value="Pyrrol-5-carb_rd"/>
    <property type="match status" value="1"/>
</dbReference>
<keyword evidence="5 7" id="KW-0028">Amino-acid biosynthesis</keyword>
<dbReference type="NCBIfam" id="TIGR00112">
    <property type="entry name" value="proC"/>
    <property type="match status" value="1"/>
</dbReference>
<dbReference type="InterPro" id="IPR000304">
    <property type="entry name" value="Pyrroline-COOH_reductase"/>
</dbReference>
<evidence type="ECO:0000256" key="5">
    <source>
        <dbReference type="HAMAP-Rule" id="MF_01925"/>
    </source>
</evidence>
<keyword evidence="11" id="KW-1185">Reference proteome</keyword>
<keyword evidence="4 5" id="KW-0560">Oxidoreductase</keyword>
<dbReference type="RefSeq" id="WP_207942294.1">
    <property type="nucleotide sequence ID" value="NZ_CP147251.1"/>
</dbReference>
<name>A0ABZ2SJG2_9ENTE</name>
<dbReference type="PANTHER" id="PTHR11645:SF0">
    <property type="entry name" value="PYRROLINE-5-CARBOXYLATE REDUCTASE 3"/>
    <property type="match status" value="1"/>
</dbReference>
<organism evidence="10 11">
    <name type="scientific">Candidatus Enterococcus lowellii</name>
    <dbReference type="NCBI Taxonomy" id="2230877"/>
    <lineage>
        <taxon>Bacteria</taxon>
        <taxon>Bacillati</taxon>
        <taxon>Bacillota</taxon>
        <taxon>Bacilli</taxon>
        <taxon>Lactobacillales</taxon>
        <taxon>Enterococcaceae</taxon>
        <taxon>Enterococcus</taxon>
    </lineage>
</organism>
<dbReference type="Pfam" id="PF03807">
    <property type="entry name" value="F420_oxidored"/>
    <property type="match status" value="1"/>
</dbReference>
<evidence type="ECO:0000256" key="2">
    <source>
        <dbReference type="ARBA" id="ARBA00022650"/>
    </source>
</evidence>
<dbReference type="EC" id="1.5.1.2" evidence="5 6"/>
<evidence type="ECO:0000313" key="10">
    <source>
        <dbReference type="EMBL" id="WYJ75990.1"/>
    </source>
</evidence>
<dbReference type="Gene3D" id="1.10.3730.10">
    <property type="entry name" value="ProC C-terminal domain-like"/>
    <property type="match status" value="1"/>
</dbReference>
<evidence type="ECO:0000256" key="7">
    <source>
        <dbReference type="RuleBase" id="RU003903"/>
    </source>
</evidence>
<sequence length="276" mass="29487">MKDLKIGFIGVGNMASAIVEGIVAKEFVSGSQIYLFDILTEKVQQFAGTLGAHAMNSPEEVIINVDVLVLAVKPNIVRTALLNAKEGILEKQPLLVSIAAGTTTEAIYDIFETDQPVKVVRVMPNVNAMVGEGAAAVCGNPFASKEDVSLIVDMFNKIGRAWELEEKNFSNFTALAGSSPAYAYLFIDSIARAGVKNGLPKDIALEIATQAVLGSAKMIEESKENPWTLIDRVCSPGGTTVAGLVELENNAFISIVIKGIDATIEKDLDLMNQAKK</sequence>
<evidence type="ECO:0000256" key="6">
    <source>
        <dbReference type="NCBIfam" id="TIGR00112"/>
    </source>
</evidence>